<evidence type="ECO:0000313" key="1">
    <source>
        <dbReference type="EMBL" id="KAK4117992.1"/>
    </source>
</evidence>
<reference evidence="1" key="2">
    <citation type="submission" date="2023-05" db="EMBL/GenBank/DDBJ databases">
        <authorList>
            <consortium name="Lawrence Berkeley National Laboratory"/>
            <person name="Steindorff A."/>
            <person name="Hensen N."/>
            <person name="Bonometti L."/>
            <person name="Westerberg I."/>
            <person name="Brannstrom I.O."/>
            <person name="Guillou S."/>
            <person name="Cros-Aarteil S."/>
            <person name="Calhoun S."/>
            <person name="Haridas S."/>
            <person name="Kuo A."/>
            <person name="Mondo S."/>
            <person name="Pangilinan J."/>
            <person name="Riley R."/>
            <person name="Labutti K."/>
            <person name="Andreopoulos B."/>
            <person name="Lipzen A."/>
            <person name="Chen C."/>
            <person name="Yanf M."/>
            <person name="Daum C."/>
            <person name="Ng V."/>
            <person name="Clum A."/>
            <person name="Ohm R."/>
            <person name="Martin F."/>
            <person name="Silar P."/>
            <person name="Natvig D."/>
            <person name="Lalanne C."/>
            <person name="Gautier V."/>
            <person name="Ament-Velasquez S.L."/>
            <person name="Kruys A."/>
            <person name="Hutchinson M.I."/>
            <person name="Powell A.J."/>
            <person name="Barry K."/>
            <person name="Miller A.N."/>
            <person name="Grigoriev I.V."/>
            <person name="Debuchy R."/>
            <person name="Gladieux P."/>
            <person name="Thoren M.H."/>
            <person name="Johannesson H."/>
        </authorList>
    </citation>
    <scope>NUCLEOTIDE SEQUENCE</scope>
    <source>
        <strain evidence="1">CBS 731.68</strain>
    </source>
</reference>
<accession>A0AAN6TNY0</accession>
<reference evidence="1" key="1">
    <citation type="journal article" date="2023" name="Mol. Phylogenet. Evol.">
        <title>Genome-scale phylogeny and comparative genomics of the fungal order Sordariales.</title>
        <authorList>
            <person name="Hensen N."/>
            <person name="Bonometti L."/>
            <person name="Westerberg I."/>
            <person name="Brannstrom I.O."/>
            <person name="Guillou S."/>
            <person name="Cros-Aarteil S."/>
            <person name="Calhoun S."/>
            <person name="Haridas S."/>
            <person name="Kuo A."/>
            <person name="Mondo S."/>
            <person name="Pangilinan J."/>
            <person name="Riley R."/>
            <person name="LaButti K."/>
            <person name="Andreopoulos B."/>
            <person name="Lipzen A."/>
            <person name="Chen C."/>
            <person name="Yan M."/>
            <person name="Daum C."/>
            <person name="Ng V."/>
            <person name="Clum A."/>
            <person name="Steindorff A."/>
            <person name="Ohm R.A."/>
            <person name="Martin F."/>
            <person name="Silar P."/>
            <person name="Natvig D.O."/>
            <person name="Lalanne C."/>
            <person name="Gautier V."/>
            <person name="Ament-Velasquez S.L."/>
            <person name="Kruys A."/>
            <person name="Hutchinson M.I."/>
            <person name="Powell A.J."/>
            <person name="Barry K."/>
            <person name="Miller A.N."/>
            <person name="Grigoriev I.V."/>
            <person name="Debuchy R."/>
            <person name="Gladieux P."/>
            <person name="Hiltunen Thoren M."/>
            <person name="Johannesson H."/>
        </authorList>
    </citation>
    <scope>NUCLEOTIDE SEQUENCE</scope>
    <source>
        <strain evidence="1">CBS 731.68</strain>
    </source>
</reference>
<protein>
    <submittedName>
        <fullName evidence="1">Uncharacterized protein</fullName>
    </submittedName>
</protein>
<dbReference type="GeneID" id="87826525"/>
<dbReference type="AlphaFoldDB" id="A0AAN6TNY0"/>
<dbReference type="EMBL" id="MU853296">
    <property type="protein sequence ID" value="KAK4117992.1"/>
    <property type="molecule type" value="Genomic_DNA"/>
</dbReference>
<evidence type="ECO:0000313" key="2">
    <source>
        <dbReference type="Proteomes" id="UP001302602"/>
    </source>
</evidence>
<comment type="caution">
    <text evidence="1">The sequence shown here is derived from an EMBL/GenBank/DDBJ whole genome shotgun (WGS) entry which is preliminary data.</text>
</comment>
<dbReference type="Proteomes" id="UP001302602">
    <property type="component" value="Unassembled WGS sequence"/>
</dbReference>
<keyword evidence="2" id="KW-1185">Reference proteome</keyword>
<proteinExistence type="predicted"/>
<organism evidence="1 2">
    <name type="scientific">Parathielavia appendiculata</name>
    <dbReference type="NCBI Taxonomy" id="2587402"/>
    <lineage>
        <taxon>Eukaryota</taxon>
        <taxon>Fungi</taxon>
        <taxon>Dikarya</taxon>
        <taxon>Ascomycota</taxon>
        <taxon>Pezizomycotina</taxon>
        <taxon>Sordariomycetes</taxon>
        <taxon>Sordariomycetidae</taxon>
        <taxon>Sordariales</taxon>
        <taxon>Chaetomiaceae</taxon>
        <taxon>Parathielavia</taxon>
    </lineage>
</organism>
<sequence length="123" mass="13106">MHIGLGISATEFNHSQRWNPAIPLESYQDYVESAPSDTAVLASTPNGTIGGTLSGTPSFVRLPRSHIFQEVYMAVLNRPLHLGDCGSWVKDPLTGKLFGHVIAGSSTTGLVLVMPAVKVFAEA</sequence>
<dbReference type="RefSeq" id="XP_062641765.1">
    <property type="nucleotide sequence ID" value="XM_062789755.1"/>
</dbReference>
<feature type="non-terminal residue" evidence="1">
    <location>
        <position position="123"/>
    </location>
</feature>
<gene>
    <name evidence="1" type="ORF">N657DRAFT_584435</name>
</gene>
<name>A0AAN6TNY0_9PEZI</name>